<dbReference type="PANTHER" id="PTHR43479:SF11">
    <property type="entry name" value="ACREF_ENVCD OPERON REPRESSOR-RELATED"/>
    <property type="match status" value="1"/>
</dbReference>
<dbReference type="SUPFAM" id="SSF46689">
    <property type="entry name" value="Homeodomain-like"/>
    <property type="match status" value="1"/>
</dbReference>
<dbReference type="PATRIC" id="fig|1195236.3.peg.2492"/>
<dbReference type="GO" id="GO:0003677">
    <property type="term" value="F:DNA binding"/>
    <property type="evidence" value="ECO:0007669"/>
    <property type="project" value="UniProtKB-UniRule"/>
</dbReference>
<proteinExistence type="predicted"/>
<comment type="caution">
    <text evidence="4">The sequence shown here is derived from an EMBL/GenBank/DDBJ whole genome shotgun (WGS) entry which is preliminary data.</text>
</comment>
<dbReference type="EMBL" id="AORV01000033">
    <property type="protein sequence ID" value="EMS71773.1"/>
    <property type="molecule type" value="Genomic_DNA"/>
</dbReference>
<dbReference type="eggNOG" id="COG1309">
    <property type="taxonomic scope" value="Bacteria"/>
</dbReference>
<dbReference type="Proteomes" id="UP000014155">
    <property type="component" value="Unassembled WGS sequence"/>
</dbReference>
<evidence type="ECO:0000256" key="2">
    <source>
        <dbReference type="PROSITE-ProRule" id="PRU00335"/>
    </source>
</evidence>
<evidence type="ECO:0000256" key="1">
    <source>
        <dbReference type="ARBA" id="ARBA00023125"/>
    </source>
</evidence>
<dbReference type="AlphaFoldDB" id="S0FTE4"/>
<dbReference type="InterPro" id="IPR001647">
    <property type="entry name" value="HTH_TetR"/>
</dbReference>
<sequence length="207" mass="23372">MNEKETAKQRLINVTRELICKGKKPGDITVAEITEAAGVGNGMVNYHFQSKDNLMKTAVREVMVEAKAKLHQKLKRYENRPAKERLTFILKEVADFLADNPEISRIAILDNLAENDGQPHILSDIREFNQSLDELLEGNTKTILIKNFLIAGVFNFVFLKTDIIKQHTGFDFYDKAQRSEGITGFVNEILAGNDLKDIKKCKGGMCK</sequence>
<evidence type="ECO:0000313" key="5">
    <source>
        <dbReference type="Proteomes" id="UP000014155"/>
    </source>
</evidence>
<evidence type="ECO:0000313" key="4">
    <source>
        <dbReference type="EMBL" id="EMS71773.1"/>
    </source>
</evidence>
<gene>
    <name evidence="4" type="ORF">CTER_2190</name>
</gene>
<keyword evidence="1 2" id="KW-0238">DNA-binding</keyword>
<name>S0FTE4_RUMCE</name>
<dbReference type="PANTHER" id="PTHR43479">
    <property type="entry name" value="ACREF/ENVCD OPERON REPRESSOR-RELATED"/>
    <property type="match status" value="1"/>
</dbReference>
<dbReference type="InterPro" id="IPR050624">
    <property type="entry name" value="HTH-type_Tx_Regulator"/>
</dbReference>
<dbReference type="RefSeq" id="WP_004625754.1">
    <property type="nucleotide sequence ID" value="NZ_AORV01000033.1"/>
</dbReference>
<feature type="DNA-binding region" description="H-T-H motif" evidence="2">
    <location>
        <begin position="29"/>
        <end position="48"/>
    </location>
</feature>
<dbReference type="STRING" id="1195236.CTER_2190"/>
<dbReference type="PROSITE" id="PS50977">
    <property type="entry name" value="HTH_TETR_2"/>
    <property type="match status" value="1"/>
</dbReference>
<accession>S0FTE4</accession>
<dbReference type="InterPro" id="IPR009057">
    <property type="entry name" value="Homeodomain-like_sf"/>
</dbReference>
<protein>
    <submittedName>
        <fullName evidence="4">Transcriptional regulator</fullName>
    </submittedName>
</protein>
<reference evidence="4 5" key="1">
    <citation type="journal article" date="2013" name="Genome Announc.">
        <title>Draft Genome Sequence of the Cellulolytic, Mesophilic, Anaerobic Bacterium Clostridium termitidis Strain CT1112 (DSM 5398).</title>
        <authorList>
            <person name="Lal S."/>
            <person name="Ramachandran U."/>
            <person name="Zhang X."/>
            <person name="Munir R."/>
            <person name="Sparling R."/>
            <person name="Levin D.B."/>
        </authorList>
    </citation>
    <scope>NUCLEOTIDE SEQUENCE [LARGE SCALE GENOMIC DNA]</scope>
    <source>
        <strain evidence="4 5">CT1112</strain>
    </source>
</reference>
<dbReference type="Pfam" id="PF00440">
    <property type="entry name" value="TetR_N"/>
    <property type="match status" value="1"/>
</dbReference>
<dbReference type="Gene3D" id="1.10.357.10">
    <property type="entry name" value="Tetracycline Repressor, domain 2"/>
    <property type="match status" value="1"/>
</dbReference>
<evidence type="ECO:0000259" key="3">
    <source>
        <dbReference type="PROSITE" id="PS50977"/>
    </source>
</evidence>
<keyword evidence="5" id="KW-1185">Reference proteome</keyword>
<organism evidence="4 5">
    <name type="scientific">Ruminiclostridium cellobioparum subsp. termitidis CT1112</name>
    <dbReference type="NCBI Taxonomy" id="1195236"/>
    <lineage>
        <taxon>Bacteria</taxon>
        <taxon>Bacillati</taxon>
        <taxon>Bacillota</taxon>
        <taxon>Clostridia</taxon>
        <taxon>Eubacteriales</taxon>
        <taxon>Oscillospiraceae</taxon>
        <taxon>Ruminiclostridium</taxon>
    </lineage>
</organism>
<feature type="domain" description="HTH tetR-type" evidence="3">
    <location>
        <begin position="5"/>
        <end position="66"/>
    </location>
</feature>